<feature type="transmembrane region" description="Helical" evidence="1">
    <location>
        <begin position="194"/>
        <end position="213"/>
    </location>
</feature>
<evidence type="ECO:0000313" key="3">
    <source>
        <dbReference type="Proteomes" id="UP000282125"/>
    </source>
</evidence>
<dbReference type="EMBL" id="RRAZ01000024">
    <property type="protein sequence ID" value="RRH72385.1"/>
    <property type="molecule type" value="Genomic_DNA"/>
</dbReference>
<evidence type="ECO:0000313" key="2">
    <source>
        <dbReference type="EMBL" id="RRH72385.1"/>
    </source>
</evidence>
<feature type="transmembrane region" description="Helical" evidence="1">
    <location>
        <begin position="95"/>
        <end position="114"/>
    </location>
</feature>
<dbReference type="GO" id="GO:0010468">
    <property type="term" value="P:regulation of gene expression"/>
    <property type="evidence" value="ECO:0007669"/>
    <property type="project" value="InterPro"/>
</dbReference>
<dbReference type="Proteomes" id="UP000282125">
    <property type="component" value="Unassembled WGS sequence"/>
</dbReference>
<keyword evidence="1" id="KW-0812">Transmembrane</keyword>
<feature type="transmembrane region" description="Helical" evidence="1">
    <location>
        <begin position="156"/>
        <end position="174"/>
    </location>
</feature>
<feature type="transmembrane region" description="Helical" evidence="1">
    <location>
        <begin position="277"/>
        <end position="299"/>
    </location>
</feature>
<feature type="transmembrane region" description="Helical" evidence="1">
    <location>
        <begin position="243"/>
        <end position="265"/>
    </location>
</feature>
<reference evidence="2 3" key="1">
    <citation type="submission" date="2018-11" db="EMBL/GenBank/DDBJ databases">
        <title>Gemmobacter sp. nov., YIM 102744-1 draft genome.</title>
        <authorList>
            <person name="Li G."/>
            <person name="Jiang Y."/>
        </authorList>
    </citation>
    <scope>NUCLEOTIDE SEQUENCE [LARGE SCALE GENOMIC DNA]</scope>
    <source>
        <strain evidence="2 3">YIM 102744-1</strain>
    </source>
</reference>
<keyword evidence="1" id="KW-1133">Transmembrane helix</keyword>
<dbReference type="AlphaFoldDB" id="A0A3P3DDI8"/>
<comment type="caution">
    <text evidence="2">The sequence shown here is derived from an EMBL/GenBank/DDBJ whole genome shotgun (WGS) entry which is preliminary data.</text>
</comment>
<protein>
    <submittedName>
        <fullName evidence="2">AbrB family transcriptional regulator</fullName>
    </submittedName>
</protein>
<gene>
    <name evidence="2" type="ORF">EG244_14845</name>
</gene>
<keyword evidence="1" id="KW-0472">Membrane</keyword>
<keyword evidence="3" id="KW-1185">Reference proteome</keyword>
<feature type="transmembrane region" description="Helical" evidence="1">
    <location>
        <begin position="220"/>
        <end position="237"/>
    </location>
</feature>
<dbReference type="PANTHER" id="PTHR38457">
    <property type="entry name" value="REGULATOR ABRB-RELATED"/>
    <property type="match status" value="1"/>
</dbReference>
<organism evidence="2 3">
    <name type="scientific">Falsigemmobacter faecalis</name>
    <dbReference type="NCBI Taxonomy" id="2488730"/>
    <lineage>
        <taxon>Bacteria</taxon>
        <taxon>Pseudomonadati</taxon>
        <taxon>Pseudomonadota</taxon>
        <taxon>Alphaproteobacteria</taxon>
        <taxon>Rhodobacterales</taxon>
        <taxon>Paracoccaceae</taxon>
        <taxon>Falsigemmobacter</taxon>
    </lineage>
</organism>
<dbReference type="InterPro" id="IPR007820">
    <property type="entry name" value="AbrB_fam"/>
</dbReference>
<evidence type="ECO:0000256" key="1">
    <source>
        <dbReference type="SAM" id="Phobius"/>
    </source>
</evidence>
<name>A0A3P3DDI8_9RHOB</name>
<dbReference type="RefSeq" id="WP_124965834.1">
    <property type="nucleotide sequence ID" value="NZ_RRAZ01000024.1"/>
</dbReference>
<dbReference type="GO" id="GO:0016020">
    <property type="term" value="C:membrane"/>
    <property type="evidence" value="ECO:0007669"/>
    <property type="project" value="InterPro"/>
</dbReference>
<accession>A0A3P3DDI8</accession>
<feature type="transmembrane region" description="Helical" evidence="1">
    <location>
        <begin position="305"/>
        <end position="326"/>
    </location>
</feature>
<proteinExistence type="predicted"/>
<dbReference type="PANTHER" id="PTHR38457:SF1">
    <property type="entry name" value="REGULATOR ABRB-RELATED"/>
    <property type="match status" value="1"/>
</dbReference>
<sequence length="373" mass="38569">MKRPGRIWGEVSPRTALGTLALALCGGALAAWLALPLAWLLGSVFVVGLAAVLGISPGPGRVDLPPIARSLAIPLLGAGIGAGFTPEVVAGMPQWWVTILALGLYLPLLHQMVYRILRRSAHLSEPTAFYAAVPGGLVESVQMGEAAGGDVQMMTLLHLLRMIACVLLIPPGLALVSGQDLSRLPVSPQGADLAWWRAAAELIVISLAGAGLGHLLRLPAAVFFGPLLMSALAHATGLSTATLSPLVIIAAQVVIGAGLGAKFVAMSPRLLLIALRLTLFTSLASGTLAIGFALALSRLAGVDGYAVFLAYAPGGIIEMSLIAMSMQLNPIFVSSHHLLRIVFALIGVRLMAPATARPPVAGTHSARRGKAVR</sequence>
<dbReference type="OrthoDB" id="7157734at2"/>
<dbReference type="Pfam" id="PF05145">
    <property type="entry name" value="AbrB"/>
    <property type="match status" value="1"/>
</dbReference>
<dbReference type="PIRSF" id="PIRSF038991">
    <property type="entry name" value="Protein_AbrB"/>
    <property type="match status" value="1"/>
</dbReference>